<dbReference type="AlphaFoldDB" id="A0A0C3AFB9"/>
<dbReference type="EMBL" id="KN822033">
    <property type="protein sequence ID" value="KIM63602.1"/>
    <property type="molecule type" value="Genomic_DNA"/>
</dbReference>
<evidence type="ECO:0000313" key="2">
    <source>
        <dbReference type="EMBL" id="KIM63602.1"/>
    </source>
</evidence>
<dbReference type="STRING" id="1036808.A0A0C3AFB9"/>
<feature type="region of interest" description="Disordered" evidence="1">
    <location>
        <begin position="302"/>
        <end position="510"/>
    </location>
</feature>
<feature type="region of interest" description="Disordered" evidence="1">
    <location>
        <begin position="566"/>
        <end position="587"/>
    </location>
</feature>
<feature type="compositionally biased region" description="Pro residues" evidence="1">
    <location>
        <begin position="637"/>
        <end position="646"/>
    </location>
</feature>
<feature type="region of interest" description="Disordered" evidence="1">
    <location>
        <begin position="534"/>
        <end position="554"/>
    </location>
</feature>
<dbReference type="Gene3D" id="1.10.20.10">
    <property type="entry name" value="Histone, subunit A"/>
    <property type="match status" value="1"/>
</dbReference>
<accession>A0A0C3AFB9</accession>
<dbReference type="GO" id="GO:0046982">
    <property type="term" value="F:protein heterodimerization activity"/>
    <property type="evidence" value="ECO:0007669"/>
    <property type="project" value="InterPro"/>
</dbReference>
<feature type="compositionally biased region" description="Low complexity" evidence="1">
    <location>
        <begin position="785"/>
        <end position="794"/>
    </location>
</feature>
<feature type="region of interest" description="Disordered" evidence="1">
    <location>
        <begin position="716"/>
        <end position="804"/>
    </location>
</feature>
<feature type="compositionally biased region" description="Basic residues" evidence="1">
    <location>
        <begin position="542"/>
        <end position="552"/>
    </location>
</feature>
<feature type="compositionally biased region" description="Basic and acidic residues" evidence="1">
    <location>
        <begin position="366"/>
        <end position="380"/>
    </location>
</feature>
<dbReference type="InParanoid" id="A0A0C3AFB9"/>
<sequence length="904" mass="97564">MDSLDDYPGPPAYISPRSADVILSDIRPTKLAHDALHAINVFLDELLYSILNTARALTTPQLRAGLNKILPTTLGKEAVLEAEMELRAYWERAGTGSNQVPHDDGSFNLPWAFELLRLKCEAYSTLSDTDENEDAQVRLVERMNAQGSPIPKQSILAPASLYLTAIIESICEHILSNVGRVAARDSSKGTANSQDLFIALCEDSMIYGLFRNMKVYEQIESLSKLQNGRRSLSKSFSRERLFGTASPTPDSLRKDGSRNASRHRLSSESSGTAPNMILNANHHSARSSVDKSRGIKIFNNRSLYDSSNGSESQNGHYKADSLARQSIHSHSDRSPVSTTFSTDTRSQEFDDMMRSGSTMKVSLTPDRLRTMEVPNKDSPRQRGRQKSATNEKTSLPEAFSASSPEPKRPTARTPLRAVDSIIEDEEDPVAPNPPPPSRPRQLSAATAAGYRASSFIRMRSASTSDPSTAESTTPRQPTRSDSDSFSNPQDATSESTQKRRSPPTELDMGAIKTSSRLHRVSLDVDNVMGDSDDEILGNVGRKPSRVSNKHKGLSPSTRELIDFLSEGPPEPTMLSPNDSSLSLTPRKSGRLQKMISRITLAGSNESTKASRRMTGSHELSTSRNPSATNLSPLANRPVPPRYPTPGPLSATSSDRSSADQDVASARLRSQSAPRILAPQENGMASIKEKDLVPPIPTIISESDFCSSPGTLSKKLSDSALNKQVEPSAKSIRVESPSTHSRHVEKPPPASPDVSSVVPSPTPPAEPSPPPVESTPVPARVSSKGVSARPPSSESPSPPPAVPASVAEHVRDMRRVLAHATSAQECRLLVDIFLTRSKLITDAAELHALAASPSDSATQEMNAAVENAVVGLFLGDSTDTNVKQPDAVTTTVTLLVNGHAESNDS</sequence>
<evidence type="ECO:0000313" key="3">
    <source>
        <dbReference type="Proteomes" id="UP000053989"/>
    </source>
</evidence>
<feature type="region of interest" description="Disordered" evidence="1">
    <location>
        <begin position="599"/>
        <end position="689"/>
    </location>
</feature>
<dbReference type="InterPro" id="IPR009072">
    <property type="entry name" value="Histone-fold"/>
</dbReference>
<protein>
    <submittedName>
        <fullName evidence="2">Uncharacterized protein</fullName>
    </submittedName>
</protein>
<feature type="compositionally biased region" description="Polar residues" evidence="1">
    <location>
        <begin position="460"/>
        <end position="495"/>
    </location>
</feature>
<proteinExistence type="predicted"/>
<feature type="region of interest" description="Disordered" evidence="1">
    <location>
        <begin position="236"/>
        <end position="276"/>
    </location>
</feature>
<name>A0A0C3AFB9_9AGAM</name>
<reference evidence="3" key="2">
    <citation type="submission" date="2015-01" db="EMBL/GenBank/DDBJ databases">
        <title>Evolutionary Origins and Diversification of the Mycorrhizal Mutualists.</title>
        <authorList>
            <consortium name="DOE Joint Genome Institute"/>
            <consortium name="Mycorrhizal Genomics Consortium"/>
            <person name="Kohler A."/>
            <person name="Kuo A."/>
            <person name="Nagy L.G."/>
            <person name="Floudas D."/>
            <person name="Copeland A."/>
            <person name="Barry K.W."/>
            <person name="Cichocki N."/>
            <person name="Veneault-Fourrey C."/>
            <person name="LaButti K."/>
            <person name="Lindquist E.A."/>
            <person name="Lipzen A."/>
            <person name="Lundell T."/>
            <person name="Morin E."/>
            <person name="Murat C."/>
            <person name="Riley R."/>
            <person name="Ohm R."/>
            <person name="Sun H."/>
            <person name="Tunlid A."/>
            <person name="Henrissat B."/>
            <person name="Grigoriev I.V."/>
            <person name="Hibbett D.S."/>
            <person name="Martin F."/>
        </authorList>
    </citation>
    <scope>NUCLEOTIDE SEQUENCE [LARGE SCALE GENOMIC DNA]</scope>
    <source>
        <strain evidence="3">Foug A</strain>
    </source>
</reference>
<feature type="compositionally biased region" description="Polar residues" evidence="1">
    <location>
        <begin position="617"/>
        <end position="632"/>
    </location>
</feature>
<keyword evidence="3" id="KW-1185">Reference proteome</keyword>
<gene>
    <name evidence="2" type="ORF">SCLCIDRAFT_1213996</name>
</gene>
<dbReference type="HOGENOM" id="CLU_010592_0_0_1"/>
<dbReference type="Proteomes" id="UP000053989">
    <property type="component" value="Unassembled WGS sequence"/>
</dbReference>
<feature type="compositionally biased region" description="Polar residues" evidence="1">
    <location>
        <begin position="574"/>
        <end position="585"/>
    </location>
</feature>
<feature type="compositionally biased region" description="Polar residues" evidence="1">
    <location>
        <begin position="302"/>
        <end position="315"/>
    </location>
</feature>
<organism evidence="2 3">
    <name type="scientific">Scleroderma citrinum Foug A</name>
    <dbReference type="NCBI Taxonomy" id="1036808"/>
    <lineage>
        <taxon>Eukaryota</taxon>
        <taxon>Fungi</taxon>
        <taxon>Dikarya</taxon>
        <taxon>Basidiomycota</taxon>
        <taxon>Agaricomycotina</taxon>
        <taxon>Agaricomycetes</taxon>
        <taxon>Agaricomycetidae</taxon>
        <taxon>Boletales</taxon>
        <taxon>Sclerodermatineae</taxon>
        <taxon>Sclerodermataceae</taxon>
        <taxon>Scleroderma</taxon>
    </lineage>
</organism>
<dbReference type="OrthoDB" id="5382203at2759"/>
<feature type="compositionally biased region" description="Pro residues" evidence="1">
    <location>
        <begin position="759"/>
        <end position="772"/>
    </location>
</feature>
<evidence type="ECO:0000256" key="1">
    <source>
        <dbReference type="SAM" id="MobiDB-lite"/>
    </source>
</evidence>
<feature type="compositionally biased region" description="Polar residues" evidence="1">
    <location>
        <begin position="323"/>
        <end position="344"/>
    </location>
</feature>
<reference evidence="2 3" key="1">
    <citation type="submission" date="2014-04" db="EMBL/GenBank/DDBJ databases">
        <authorList>
            <consortium name="DOE Joint Genome Institute"/>
            <person name="Kuo A."/>
            <person name="Kohler A."/>
            <person name="Nagy L.G."/>
            <person name="Floudas D."/>
            <person name="Copeland A."/>
            <person name="Barry K.W."/>
            <person name="Cichocki N."/>
            <person name="Veneault-Fourrey C."/>
            <person name="LaButti K."/>
            <person name="Lindquist E.A."/>
            <person name="Lipzen A."/>
            <person name="Lundell T."/>
            <person name="Morin E."/>
            <person name="Murat C."/>
            <person name="Sun H."/>
            <person name="Tunlid A."/>
            <person name="Henrissat B."/>
            <person name="Grigoriev I.V."/>
            <person name="Hibbett D.S."/>
            <person name="Martin F."/>
            <person name="Nordberg H.P."/>
            <person name="Cantor M.N."/>
            <person name="Hua S.X."/>
        </authorList>
    </citation>
    <scope>NUCLEOTIDE SEQUENCE [LARGE SCALE GENOMIC DNA]</scope>
    <source>
        <strain evidence="2 3">Foug A</strain>
    </source>
</reference>